<dbReference type="Proteomes" id="UP001556367">
    <property type="component" value="Unassembled WGS sequence"/>
</dbReference>
<keyword evidence="2" id="KW-1185">Reference proteome</keyword>
<dbReference type="EMBL" id="JASNQZ010000010">
    <property type="protein sequence ID" value="KAL0952722.1"/>
    <property type="molecule type" value="Genomic_DNA"/>
</dbReference>
<gene>
    <name evidence="1" type="ORF">HGRIS_006955</name>
</gene>
<accession>A0ABR3JAW9</accession>
<evidence type="ECO:0000313" key="2">
    <source>
        <dbReference type="Proteomes" id="UP001556367"/>
    </source>
</evidence>
<comment type="caution">
    <text evidence="1">The sequence shown here is derived from an EMBL/GenBank/DDBJ whole genome shotgun (WGS) entry which is preliminary data.</text>
</comment>
<name>A0ABR3JAW9_9AGAR</name>
<organism evidence="1 2">
    <name type="scientific">Hohenbuehelia grisea</name>
    <dbReference type="NCBI Taxonomy" id="104357"/>
    <lineage>
        <taxon>Eukaryota</taxon>
        <taxon>Fungi</taxon>
        <taxon>Dikarya</taxon>
        <taxon>Basidiomycota</taxon>
        <taxon>Agaricomycotina</taxon>
        <taxon>Agaricomycetes</taxon>
        <taxon>Agaricomycetidae</taxon>
        <taxon>Agaricales</taxon>
        <taxon>Pleurotineae</taxon>
        <taxon>Pleurotaceae</taxon>
        <taxon>Hohenbuehelia</taxon>
    </lineage>
</organism>
<protein>
    <submittedName>
        <fullName evidence="1">Uncharacterized protein</fullName>
    </submittedName>
</protein>
<sequence length="364" mass="38413">MSTFEKASHFTLTGATFNNVGGNQTSTTTTHNIETASYEEGGTYNTNTGSGHMSSASGHAVHFSETKNAATTMTSKATSPLSTKATSARGAVVTPLAARKRRKATASLAMARNLPTQAGQPRPGRTVNDNYYGILTSASDHATVVVGDGPSSEDAERLLKLRADERPSTGRQTRQDTHNINVRGVFHSASGHATCFLPSQQETSDDGTSSHEDLLKLINAMGSPLTTENVNVTRNLMGRTVATATDTSFVHISASPKAAEATKPSHVPGCQCEPCLEVTRSSAPLHTNVPMPPQDPHLAYLMSAVAANPNLLRQLWQNVSSNSDQLNMNAGNVGASDIVIDDADEEYVDAPDGSIPTEDSRGGH</sequence>
<reference evidence="2" key="1">
    <citation type="submission" date="2024-06" db="EMBL/GenBank/DDBJ databases">
        <title>Multi-omics analyses provide insights into the biosynthesis of the anticancer antibiotic pleurotin in Hohenbuehelia grisea.</title>
        <authorList>
            <person name="Weaver J.A."/>
            <person name="Alberti F."/>
        </authorList>
    </citation>
    <scope>NUCLEOTIDE SEQUENCE [LARGE SCALE GENOMIC DNA]</scope>
    <source>
        <strain evidence="2">T-177</strain>
    </source>
</reference>
<proteinExistence type="predicted"/>
<evidence type="ECO:0000313" key="1">
    <source>
        <dbReference type="EMBL" id="KAL0952722.1"/>
    </source>
</evidence>